<organism evidence="2 3">
    <name type="scientific">Brachybacterium aquaticum</name>
    <dbReference type="NCBI Taxonomy" id="1432564"/>
    <lineage>
        <taxon>Bacteria</taxon>
        <taxon>Bacillati</taxon>
        <taxon>Actinomycetota</taxon>
        <taxon>Actinomycetes</taxon>
        <taxon>Micrococcales</taxon>
        <taxon>Dermabacteraceae</taxon>
        <taxon>Brachybacterium</taxon>
    </lineage>
</organism>
<dbReference type="EMBL" id="JACHLZ010000001">
    <property type="protein sequence ID" value="MBB5832958.1"/>
    <property type="molecule type" value="Genomic_DNA"/>
</dbReference>
<dbReference type="AlphaFoldDB" id="A0A841AIU8"/>
<dbReference type="RefSeq" id="WP_184326195.1">
    <property type="nucleotide sequence ID" value="NZ_JACHLZ010000001.1"/>
</dbReference>
<evidence type="ECO:0000256" key="1">
    <source>
        <dbReference type="SAM" id="MobiDB-lite"/>
    </source>
</evidence>
<evidence type="ECO:0000313" key="3">
    <source>
        <dbReference type="Proteomes" id="UP000588158"/>
    </source>
</evidence>
<reference evidence="2 3" key="1">
    <citation type="submission" date="2020-08" db="EMBL/GenBank/DDBJ databases">
        <title>Sequencing the genomes of 1000 actinobacteria strains.</title>
        <authorList>
            <person name="Klenk H.-P."/>
        </authorList>
    </citation>
    <scope>NUCLEOTIDE SEQUENCE [LARGE SCALE GENOMIC DNA]</scope>
    <source>
        <strain evidence="2 3">DSM 28796</strain>
    </source>
</reference>
<gene>
    <name evidence="2" type="ORF">HNR70_002771</name>
</gene>
<protein>
    <submittedName>
        <fullName evidence="2">Uncharacterized protein</fullName>
    </submittedName>
</protein>
<feature type="region of interest" description="Disordered" evidence="1">
    <location>
        <begin position="40"/>
        <end position="64"/>
    </location>
</feature>
<comment type="caution">
    <text evidence="2">The sequence shown here is derived from an EMBL/GenBank/DDBJ whole genome shotgun (WGS) entry which is preliminary data.</text>
</comment>
<name>A0A841AIU8_9MICO</name>
<keyword evidence="3" id="KW-1185">Reference proteome</keyword>
<accession>A0A841AIU8</accession>
<dbReference type="Proteomes" id="UP000588158">
    <property type="component" value="Unassembled WGS sequence"/>
</dbReference>
<proteinExistence type="predicted"/>
<sequence length="292" mass="31166">MSVACPDSLPAAVAPEEYPWLGPSATSALLLADGVVGLEPGTDGGGRHDDAAYDGGSAGDGLHHAGREADRVARARPAEDQDRPFVDRGEIERALAAAGAAPLAERTLVLAVGSNQTPRTIARKYRRAGRELDVTTPFVRCTVHGLAVGHVARAAAPGYVPAAPYRAEGERIELVATWFDEEQLAVVDRTEPNYDRLRLAAADLPLVLATGERPARVDVYASRWGVLARDGVPIPLRHRQQELFDELQGLTGETRLIGDAAEVCGRLAAQPDLVHDLAREHRLVVADGLPRS</sequence>
<evidence type="ECO:0000313" key="2">
    <source>
        <dbReference type="EMBL" id="MBB5832958.1"/>
    </source>
</evidence>